<gene>
    <name evidence="1" type="ORF">O0R41_00055</name>
</gene>
<dbReference type="RefSeq" id="WP_317515317.1">
    <property type="nucleotide sequence ID" value="NZ_JAPTHD010000001.1"/>
</dbReference>
<evidence type="ECO:0000313" key="1">
    <source>
        <dbReference type="EMBL" id="MDV5821996.1"/>
    </source>
</evidence>
<sequence>MIRSVQGRPLRVFLMLIVGWIGLRLAAHVEFPAAPPTQAIAAHPRQKPTFAAATTPVRRQAIRPPYRAASSAYSPLIPPHLGYARRAPEAMTSTANFGEATDLLDFIRFTVAFSNRHFASQDMSAAPSPIPFAAPPAAQATQTPADRWQTSAWLLLRPNGANDVQAATVGRLGGSQAGLRIDYALAPRSPHRPAVYGRLTSALQKPAAPEAAVGLAIRPLPALPVSIGVERRIALGDGARNAMAAVVAGGFGPIDIAPGLQAEAYAQAGIVGFNRRDAFVDGRFALFKPIDGTPVKLGGAISGGAQPGVSRLDIGPEIQVRLPLPRTAARLSIEWRERIAGDAAPSSGIAITLAADF</sequence>
<name>A0ABU3ZR62_9SPHN</name>
<dbReference type="Proteomes" id="UP001185984">
    <property type="component" value="Unassembled WGS sequence"/>
</dbReference>
<comment type="caution">
    <text evidence="1">The sequence shown here is derived from an EMBL/GenBank/DDBJ whole genome shotgun (WGS) entry which is preliminary data.</text>
</comment>
<evidence type="ECO:0000313" key="2">
    <source>
        <dbReference type="Proteomes" id="UP001185984"/>
    </source>
</evidence>
<organism evidence="1 2">
    <name type="scientific">Sphingobium naphthae</name>
    <dbReference type="NCBI Taxonomy" id="1886786"/>
    <lineage>
        <taxon>Bacteria</taxon>
        <taxon>Pseudomonadati</taxon>
        <taxon>Pseudomonadota</taxon>
        <taxon>Alphaproteobacteria</taxon>
        <taxon>Sphingomonadales</taxon>
        <taxon>Sphingomonadaceae</taxon>
        <taxon>Sphingobium</taxon>
    </lineage>
</organism>
<proteinExistence type="predicted"/>
<dbReference type="EMBL" id="JAPTHD010000001">
    <property type="protein sequence ID" value="MDV5821996.1"/>
    <property type="molecule type" value="Genomic_DNA"/>
</dbReference>
<evidence type="ECO:0008006" key="3">
    <source>
        <dbReference type="Google" id="ProtNLM"/>
    </source>
</evidence>
<reference evidence="2" key="1">
    <citation type="journal article" date="2022" name="J Environ Chem Eng">
        <title>Biodegradation of petroleum oil using a constructed nonpathogenic and heavy metal-tolerant bacterial consortium isolated from marine sponges.</title>
        <authorList>
            <person name="Dechsakulwatana C."/>
            <person name="Rungsihiranrut A."/>
            <person name="Muangchinda C."/>
            <person name="Ningthoujam R."/>
            <person name="Klankeo P."/>
            <person name="Pinyakong O."/>
        </authorList>
    </citation>
    <scope>NUCLEOTIDE SEQUENCE [LARGE SCALE GENOMIC DNA]</scope>
    <source>
        <strain evidence="2">MO2-4</strain>
    </source>
</reference>
<accession>A0ABU3ZR62</accession>
<protein>
    <recommendedName>
        <fullName evidence="3">Lipid A deacylase LpxR family protein</fullName>
    </recommendedName>
</protein>
<keyword evidence="2" id="KW-1185">Reference proteome</keyword>